<feature type="chain" id="PRO_5035767528" evidence="3">
    <location>
        <begin position="26"/>
        <end position="289"/>
    </location>
</feature>
<feature type="compositionally biased region" description="Acidic residues" evidence="2">
    <location>
        <begin position="279"/>
        <end position="289"/>
    </location>
</feature>
<evidence type="ECO:0000313" key="4">
    <source>
        <dbReference type="EnsemblMetazoa" id="PPA46814.1"/>
    </source>
</evidence>
<reference evidence="5" key="1">
    <citation type="journal article" date="2008" name="Nat. Genet.">
        <title>The Pristionchus pacificus genome provides a unique perspective on nematode lifestyle and parasitism.</title>
        <authorList>
            <person name="Dieterich C."/>
            <person name="Clifton S.W."/>
            <person name="Schuster L.N."/>
            <person name="Chinwalla A."/>
            <person name="Delehaunty K."/>
            <person name="Dinkelacker I."/>
            <person name="Fulton L."/>
            <person name="Fulton R."/>
            <person name="Godfrey J."/>
            <person name="Minx P."/>
            <person name="Mitreva M."/>
            <person name="Roeseler W."/>
            <person name="Tian H."/>
            <person name="Witte H."/>
            <person name="Yang S.P."/>
            <person name="Wilson R.K."/>
            <person name="Sommer R.J."/>
        </authorList>
    </citation>
    <scope>NUCLEOTIDE SEQUENCE [LARGE SCALE GENOMIC DNA]</scope>
    <source>
        <strain evidence="5">PS312</strain>
    </source>
</reference>
<gene>
    <name evidence="4" type="primary">WBGene00304593</name>
</gene>
<feature type="region of interest" description="Disordered" evidence="2">
    <location>
        <begin position="245"/>
        <end position="289"/>
    </location>
</feature>
<evidence type="ECO:0000313" key="5">
    <source>
        <dbReference type="Proteomes" id="UP000005239"/>
    </source>
</evidence>
<feature type="coiled-coil region" evidence="1">
    <location>
        <begin position="141"/>
        <end position="189"/>
    </location>
</feature>
<reference evidence="4" key="2">
    <citation type="submission" date="2022-06" db="UniProtKB">
        <authorList>
            <consortium name="EnsemblMetazoa"/>
        </authorList>
    </citation>
    <scope>IDENTIFICATION</scope>
    <source>
        <strain evidence="4">PS312</strain>
    </source>
</reference>
<evidence type="ECO:0000256" key="1">
    <source>
        <dbReference type="SAM" id="Coils"/>
    </source>
</evidence>
<protein>
    <submittedName>
        <fullName evidence="4">Uncharacterized protein</fullName>
    </submittedName>
</protein>
<feature type="region of interest" description="Disordered" evidence="2">
    <location>
        <begin position="113"/>
        <end position="136"/>
    </location>
</feature>
<dbReference type="Proteomes" id="UP000005239">
    <property type="component" value="Unassembled WGS sequence"/>
</dbReference>
<keyword evidence="1" id="KW-0175">Coiled coil</keyword>
<sequence>MRPTSNLRWKAAWAALLLFLVFLYAHQNSETKRAIEFLKKSVNTCEQNGESVVAKLKVVHQHKMKIDELYRRTVNDSKKNADGLKENLRRCELNHLSVKERLTACEQTGTNTVVHSGNTVDGKGEEEARAGREGRQVPAPIGRELQRVDELQRRTAELEKLLNEIRVQLEAEKKEKEKLKIRVEGCKQQLVAHVGAVPKPGYSANQTAHFERVHDKDANLEFARDGDVFAPPAMIPGRELVRRLEEKRRGREGGREEEDRHPQDRDDNDEYVADKPNAAEEDYKEQEHG</sequence>
<evidence type="ECO:0000256" key="3">
    <source>
        <dbReference type="SAM" id="SignalP"/>
    </source>
</evidence>
<accession>A0A8R1V2M1</accession>
<keyword evidence="3" id="KW-0732">Signal</keyword>
<name>A0A8R1V2M1_PRIPA</name>
<organism evidence="4 5">
    <name type="scientific">Pristionchus pacificus</name>
    <name type="common">Parasitic nematode worm</name>
    <dbReference type="NCBI Taxonomy" id="54126"/>
    <lineage>
        <taxon>Eukaryota</taxon>
        <taxon>Metazoa</taxon>
        <taxon>Ecdysozoa</taxon>
        <taxon>Nematoda</taxon>
        <taxon>Chromadorea</taxon>
        <taxon>Rhabditida</taxon>
        <taxon>Rhabditina</taxon>
        <taxon>Diplogasteromorpha</taxon>
        <taxon>Diplogasteroidea</taxon>
        <taxon>Neodiplogasteridae</taxon>
        <taxon>Pristionchus</taxon>
    </lineage>
</organism>
<dbReference type="OrthoDB" id="5861797at2759"/>
<dbReference type="AlphaFoldDB" id="A0A8R1V2M1"/>
<feature type="compositionally biased region" description="Basic and acidic residues" evidence="2">
    <location>
        <begin position="122"/>
        <end position="135"/>
    </location>
</feature>
<proteinExistence type="predicted"/>
<keyword evidence="5" id="KW-1185">Reference proteome</keyword>
<feature type="signal peptide" evidence="3">
    <location>
        <begin position="1"/>
        <end position="25"/>
    </location>
</feature>
<evidence type="ECO:0000256" key="2">
    <source>
        <dbReference type="SAM" id="MobiDB-lite"/>
    </source>
</evidence>
<feature type="compositionally biased region" description="Basic and acidic residues" evidence="2">
    <location>
        <begin position="245"/>
        <end position="265"/>
    </location>
</feature>
<dbReference type="EnsemblMetazoa" id="PPA46814.1">
    <property type="protein sequence ID" value="PPA46814.1"/>
    <property type="gene ID" value="WBGene00304593"/>
</dbReference>